<keyword evidence="2" id="KW-0479">Metal-binding</keyword>
<comment type="caution">
    <text evidence="6">The sequence shown here is derived from an EMBL/GenBank/DDBJ whole genome shotgun (WGS) entry which is preliminary data.</text>
</comment>
<keyword evidence="3" id="KW-0863">Zinc-finger</keyword>
<evidence type="ECO:0000256" key="4">
    <source>
        <dbReference type="ARBA" id="ARBA00022833"/>
    </source>
</evidence>
<dbReference type="CDD" id="cd04474">
    <property type="entry name" value="RPA1_DBD_A"/>
    <property type="match status" value="1"/>
</dbReference>
<evidence type="ECO:0000256" key="1">
    <source>
        <dbReference type="ARBA" id="ARBA00005690"/>
    </source>
</evidence>
<dbReference type="AlphaFoldDB" id="A0A5N5MBF6"/>
<gene>
    <name evidence="6" type="ORF">DKX38_009826</name>
</gene>
<accession>A0A5N5MBF6</accession>
<dbReference type="GO" id="GO:0003677">
    <property type="term" value="F:DNA binding"/>
    <property type="evidence" value="ECO:0007669"/>
    <property type="project" value="UniProtKB-KW"/>
</dbReference>
<keyword evidence="5" id="KW-0238">DNA-binding</keyword>
<evidence type="ECO:0000256" key="2">
    <source>
        <dbReference type="ARBA" id="ARBA00022723"/>
    </source>
</evidence>
<dbReference type="EMBL" id="VDCV01000006">
    <property type="protein sequence ID" value="KAB5552515.1"/>
    <property type="molecule type" value="Genomic_DNA"/>
</dbReference>
<organism evidence="6 7">
    <name type="scientific">Salix brachista</name>
    <dbReference type="NCBI Taxonomy" id="2182728"/>
    <lineage>
        <taxon>Eukaryota</taxon>
        <taxon>Viridiplantae</taxon>
        <taxon>Streptophyta</taxon>
        <taxon>Embryophyta</taxon>
        <taxon>Tracheophyta</taxon>
        <taxon>Spermatophyta</taxon>
        <taxon>Magnoliopsida</taxon>
        <taxon>eudicotyledons</taxon>
        <taxon>Gunneridae</taxon>
        <taxon>Pentapetalae</taxon>
        <taxon>rosids</taxon>
        <taxon>fabids</taxon>
        <taxon>Malpighiales</taxon>
        <taxon>Salicaceae</taxon>
        <taxon>Saliceae</taxon>
        <taxon>Salix</taxon>
    </lineage>
</organism>
<evidence type="ECO:0008006" key="8">
    <source>
        <dbReference type="Google" id="ProtNLM"/>
    </source>
</evidence>
<proteinExistence type="inferred from homology"/>
<dbReference type="GO" id="GO:0008270">
    <property type="term" value="F:zinc ion binding"/>
    <property type="evidence" value="ECO:0007669"/>
    <property type="project" value="UniProtKB-KW"/>
</dbReference>
<evidence type="ECO:0000313" key="7">
    <source>
        <dbReference type="Proteomes" id="UP000326939"/>
    </source>
</evidence>
<name>A0A5N5MBF6_9ROSI</name>
<dbReference type="FunFam" id="2.40.50.140:FF:000041">
    <property type="entry name" value="Replication protein A subunit"/>
    <property type="match status" value="1"/>
</dbReference>
<evidence type="ECO:0000256" key="5">
    <source>
        <dbReference type="ARBA" id="ARBA00023125"/>
    </source>
</evidence>
<dbReference type="InterPro" id="IPR012340">
    <property type="entry name" value="NA-bd_OB-fold"/>
</dbReference>
<evidence type="ECO:0000313" key="6">
    <source>
        <dbReference type="EMBL" id="KAB5552515.1"/>
    </source>
</evidence>
<keyword evidence="4" id="KW-0862">Zinc</keyword>
<evidence type="ECO:0000256" key="3">
    <source>
        <dbReference type="ARBA" id="ARBA00022771"/>
    </source>
</evidence>
<sequence>MGSAQERFRLLVSDSVLTQHAIPEFLTDCSTHSKLQKSLCSYEEQAPARIIPINALNPYQERRAIKGRVTAKGDLCCYNNAQGDGKVFYFDLLDSEGGQIRATSTLDLFPEEDSSIPQQQFKPISEIEISENNSILDVFVLWTADYQFGEILATRKGQKLKEMVDSGFFPVLAVKAGKVSDFNGKSLGTILYSALYKSRYSLGSCRERLVSSSSSDSGLHKIDLGNSIPGVRGGDTGSQLFYRYLFRIKIKEEMYGDECQASICFYAPFRLRRVPCICNILQIEFYQQTLSVVHLVVFLCRAASRMEN</sequence>
<protein>
    <recommendedName>
        <fullName evidence="8">OB domain-containing protein</fullName>
    </recommendedName>
</protein>
<dbReference type="Gene3D" id="2.40.50.140">
    <property type="entry name" value="Nucleic acid-binding proteins"/>
    <property type="match status" value="1"/>
</dbReference>
<keyword evidence="7" id="KW-1185">Reference proteome</keyword>
<dbReference type="SUPFAM" id="SSF50249">
    <property type="entry name" value="Nucleic acid-binding proteins"/>
    <property type="match status" value="1"/>
</dbReference>
<dbReference type="Proteomes" id="UP000326939">
    <property type="component" value="Chromosome 6"/>
</dbReference>
<comment type="similarity">
    <text evidence="1">Belongs to the replication factor A protein 1 family.</text>
</comment>
<reference evidence="7" key="1">
    <citation type="journal article" date="2019" name="Gigascience">
        <title>De novo genome assembly of the endangered Acer yangbiense, a plant species with extremely small populations endemic to Yunnan Province, China.</title>
        <authorList>
            <person name="Yang J."/>
            <person name="Wariss H.M."/>
            <person name="Tao L."/>
            <person name="Zhang R."/>
            <person name="Yun Q."/>
            <person name="Hollingsworth P."/>
            <person name="Dao Z."/>
            <person name="Luo G."/>
            <person name="Guo H."/>
            <person name="Ma Y."/>
            <person name="Sun W."/>
        </authorList>
    </citation>
    <scope>NUCLEOTIDE SEQUENCE [LARGE SCALE GENOMIC DNA]</scope>
    <source>
        <strain evidence="7">cv. br00</strain>
    </source>
</reference>